<dbReference type="RefSeq" id="WP_073038130.1">
    <property type="nucleotide sequence ID" value="NZ_FQVB01000011.1"/>
</dbReference>
<comment type="domain">
    <text evidence="6">Has an N-terminal Jag-N domain and 2 RNA-binding domains (KH and R3H).</text>
</comment>
<feature type="domain" description="R3H" evidence="7">
    <location>
        <begin position="144"/>
        <end position="210"/>
    </location>
</feature>
<keyword evidence="1 6" id="KW-0963">Cytoplasm</keyword>
<name>A0A1M4YTZ7_9BACT</name>
<dbReference type="NCBIfam" id="NF041568">
    <property type="entry name" value="Jag_EloR"/>
    <property type="match status" value="1"/>
</dbReference>
<dbReference type="Gene3D" id="3.30.300.20">
    <property type="match status" value="1"/>
</dbReference>
<dbReference type="InterPro" id="IPR038247">
    <property type="entry name" value="Jag_N_dom_sf"/>
</dbReference>
<dbReference type="GO" id="GO:0003723">
    <property type="term" value="F:RNA binding"/>
    <property type="evidence" value="ECO:0007669"/>
    <property type="project" value="UniProtKB-UniRule"/>
</dbReference>
<dbReference type="SMART" id="SM00393">
    <property type="entry name" value="R3H"/>
    <property type="match status" value="1"/>
</dbReference>
<evidence type="ECO:0000256" key="3">
    <source>
        <dbReference type="ARBA" id="ARBA00022960"/>
    </source>
</evidence>
<dbReference type="InterPro" id="IPR001374">
    <property type="entry name" value="R3H_dom"/>
</dbReference>
<dbReference type="Gene3D" id="3.30.1370.50">
    <property type="entry name" value="R3H-like domain"/>
    <property type="match status" value="1"/>
</dbReference>
<dbReference type="GO" id="GO:0008360">
    <property type="term" value="P:regulation of cell shape"/>
    <property type="evidence" value="ECO:0007669"/>
    <property type="project" value="UniProtKB-KW"/>
</dbReference>
<dbReference type="PANTHER" id="PTHR35800">
    <property type="entry name" value="PROTEIN JAG"/>
    <property type="match status" value="1"/>
</dbReference>
<dbReference type="Pfam" id="PF01424">
    <property type="entry name" value="R3H"/>
    <property type="match status" value="1"/>
</dbReference>
<gene>
    <name evidence="6" type="primary">khpB</name>
    <name evidence="6" type="synonym">eloR</name>
    <name evidence="8" type="ORF">SAMN02745206_01308</name>
</gene>
<dbReference type="AlphaFoldDB" id="A0A1M4YTZ7"/>
<comment type="subunit">
    <text evidence="6">Forms a complex with KhpA.</text>
</comment>
<evidence type="ECO:0000259" key="7">
    <source>
        <dbReference type="PROSITE" id="PS51061"/>
    </source>
</evidence>
<comment type="subcellular location">
    <subcellularLocation>
        <location evidence="6">Cytoplasm</location>
    </subcellularLocation>
</comment>
<dbReference type="SUPFAM" id="SSF82708">
    <property type="entry name" value="R3H domain"/>
    <property type="match status" value="1"/>
</dbReference>
<evidence type="ECO:0000256" key="1">
    <source>
        <dbReference type="ARBA" id="ARBA00022490"/>
    </source>
</evidence>
<dbReference type="PANTHER" id="PTHR35800:SF1">
    <property type="entry name" value="RNA-BINDING PROTEIN KHPB"/>
    <property type="match status" value="1"/>
</dbReference>
<reference evidence="9" key="1">
    <citation type="submission" date="2016-11" db="EMBL/GenBank/DDBJ databases">
        <authorList>
            <person name="Varghese N."/>
            <person name="Submissions S."/>
        </authorList>
    </citation>
    <scope>NUCLEOTIDE SEQUENCE [LARGE SCALE GENOMIC DNA]</scope>
    <source>
        <strain evidence="9">DSM 9756</strain>
    </source>
</reference>
<keyword evidence="5 6" id="KW-0961">Cell wall biogenesis/degradation</keyword>
<keyword evidence="2 6" id="KW-0694">RNA-binding</keyword>
<evidence type="ECO:0000313" key="9">
    <source>
        <dbReference type="Proteomes" id="UP000184076"/>
    </source>
</evidence>
<dbReference type="SMART" id="SM01245">
    <property type="entry name" value="Jag_N"/>
    <property type="match status" value="1"/>
</dbReference>
<dbReference type="InterPro" id="IPR032782">
    <property type="entry name" value="KhpB_N"/>
</dbReference>
<organism evidence="8 9">
    <name type="scientific">Desulfacinum infernum DSM 9756</name>
    <dbReference type="NCBI Taxonomy" id="1121391"/>
    <lineage>
        <taxon>Bacteria</taxon>
        <taxon>Pseudomonadati</taxon>
        <taxon>Thermodesulfobacteriota</taxon>
        <taxon>Syntrophobacteria</taxon>
        <taxon>Syntrophobacterales</taxon>
        <taxon>Syntrophobacteraceae</taxon>
        <taxon>Desulfacinum</taxon>
    </lineage>
</organism>
<evidence type="ECO:0000256" key="2">
    <source>
        <dbReference type="ARBA" id="ARBA00022884"/>
    </source>
</evidence>
<evidence type="ECO:0000256" key="4">
    <source>
        <dbReference type="ARBA" id="ARBA00023186"/>
    </source>
</evidence>
<dbReference type="InterPro" id="IPR015946">
    <property type="entry name" value="KH_dom-like_a/b"/>
</dbReference>
<comment type="similarity">
    <text evidence="6">Belongs to the KhpB RNA-binding protein family.</text>
</comment>
<dbReference type="GO" id="GO:0005737">
    <property type="term" value="C:cytoplasm"/>
    <property type="evidence" value="ECO:0007669"/>
    <property type="project" value="UniProtKB-SubCell"/>
</dbReference>
<dbReference type="InterPro" id="IPR034079">
    <property type="entry name" value="R3H_KhpB"/>
</dbReference>
<evidence type="ECO:0000256" key="5">
    <source>
        <dbReference type="ARBA" id="ARBA00023316"/>
    </source>
</evidence>
<keyword evidence="9" id="KW-1185">Reference proteome</keyword>
<dbReference type="Pfam" id="PF13083">
    <property type="entry name" value="KH_KhpA-B"/>
    <property type="match status" value="1"/>
</dbReference>
<dbReference type="CDD" id="cd02414">
    <property type="entry name" value="KH-II_Jag"/>
    <property type="match status" value="1"/>
</dbReference>
<dbReference type="PROSITE" id="PS51061">
    <property type="entry name" value="R3H"/>
    <property type="match status" value="1"/>
</dbReference>
<feature type="region of interest" description="Jag_N domain" evidence="6">
    <location>
        <begin position="5"/>
        <end position="55"/>
    </location>
</feature>
<keyword evidence="4 6" id="KW-0143">Chaperone</keyword>
<dbReference type="Pfam" id="PF14804">
    <property type="entry name" value="Jag_N"/>
    <property type="match status" value="1"/>
</dbReference>
<dbReference type="Gene3D" id="3.30.30.80">
    <property type="entry name" value="probable RNA-binding protein from clostridium symbiosum atcc 14940"/>
    <property type="match status" value="1"/>
</dbReference>
<sequence>MPTQEFEGKSLEEAIQNACDAFHLPQEQLDIEILSKGSSGIFGIVGARKARIRATPKETPLDAASQRAKEVLAEILKYVDVPTVVEAEVREECVYLNIVSNGSGLLIGKRGKTLNALQYLVNKIVSREMGKNVPIVVDTENYRSKREGSLTELALQLSEKVKKSRRPLTTGPMNAQDRRIIHLALKEDQDVRTKSKGEGTMRRVVIYPVKKSKGHSSSVAEAKTSA</sequence>
<dbReference type="STRING" id="1121391.SAMN02745206_01308"/>
<comment type="function">
    <text evidence="6">A probable RNA chaperone. Forms a complex with KhpA which binds to cellular RNA and controls its expression. Plays a role in peptidoglycan (PG) homeostasis and cell length regulation.</text>
</comment>
<proteinExistence type="inferred from homology"/>
<dbReference type="InterPro" id="IPR038008">
    <property type="entry name" value="Jag_KH"/>
</dbReference>
<dbReference type="InterPro" id="IPR036867">
    <property type="entry name" value="R3H_dom_sf"/>
</dbReference>
<dbReference type="GO" id="GO:0009252">
    <property type="term" value="P:peptidoglycan biosynthetic process"/>
    <property type="evidence" value="ECO:0007669"/>
    <property type="project" value="UniProtKB-UniRule"/>
</dbReference>
<dbReference type="HAMAP" id="MF_00867">
    <property type="entry name" value="KhpB"/>
    <property type="match status" value="1"/>
</dbReference>
<protein>
    <recommendedName>
        <fullName evidence="6">RNA-binding protein KhpB</fullName>
    </recommendedName>
    <alternativeName>
        <fullName evidence="6">RNA-binding protein EloR</fullName>
    </alternativeName>
</protein>
<evidence type="ECO:0000313" key="8">
    <source>
        <dbReference type="EMBL" id="SHF09251.1"/>
    </source>
</evidence>
<evidence type="ECO:0000256" key="6">
    <source>
        <dbReference type="HAMAP-Rule" id="MF_00867"/>
    </source>
</evidence>
<dbReference type="EMBL" id="FQVB01000011">
    <property type="protein sequence ID" value="SHF09251.1"/>
    <property type="molecule type" value="Genomic_DNA"/>
</dbReference>
<keyword evidence="3 6" id="KW-0133">Cell shape</keyword>
<dbReference type="GO" id="GO:0071555">
    <property type="term" value="P:cell wall organization"/>
    <property type="evidence" value="ECO:0007669"/>
    <property type="project" value="UniProtKB-KW"/>
</dbReference>
<dbReference type="CDD" id="cd02644">
    <property type="entry name" value="R3H_jag"/>
    <property type="match status" value="1"/>
</dbReference>
<dbReference type="Proteomes" id="UP000184076">
    <property type="component" value="Unassembled WGS sequence"/>
</dbReference>
<dbReference type="InterPro" id="IPR039247">
    <property type="entry name" value="KhpB"/>
</dbReference>
<accession>A0A1M4YTZ7</accession>